<dbReference type="RefSeq" id="WP_184832732.1">
    <property type="nucleotide sequence ID" value="NZ_JACHMN010000001.1"/>
</dbReference>
<dbReference type="InterPro" id="IPR036249">
    <property type="entry name" value="Thioredoxin-like_sf"/>
</dbReference>
<sequence>MTHIVRKAVIALLAAGSIGLAACGTAPSPAAPVGQPPAADQQQVPATLDWISTTVDGKPFNAASLAGKPAVLWFWASYCPDCQADAAAISALQQQYAGKVTFVGVGGLGSGTAAMKTFVTTHRLTGFTQLADDTGTAWKLFGIPVQRSYVLLNADAQIIQSGPLTPAALRTKLNSLA</sequence>
<dbReference type="InterPro" id="IPR013766">
    <property type="entry name" value="Thioredoxin_domain"/>
</dbReference>
<dbReference type="PANTHER" id="PTHR42852:SF17">
    <property type="entry name" value="THIOREDOXIN-LIKE PROTEIN HI_1115"/>
    <property type="match status" value="1"/>
</dbReference>
<dbReference type="EMBL" id="JACHMN010000001">
    <property type="protein sequence ID" value="MBB5867688.1"/>
    <property type="molecule type" value="Genomic_DNA"/>
</dbReference>
<dbReference type="PROSITE" id="PS51352">
    <property type="entry name" value="THIOREDOXIN_2"/>
    <property type="match status" value="1"/>
</dbReference>
<comment type="caution">
    <text evidence="3">The sequence shown here is derived from an EMBL/GenBank/DDBJ whole genome shotgun (WGS) entry which is preliminary data.</text>
</comment>
<keyword evidence="1" id="KW-0732">Signal</keyword>
<dbReference type="GO" id="GO:0016209">
    <property type="term" value="F:antioxidant activity"/>
    <property type="evidence" value="ECO:0007669"/>
    <property type="project" value="InterPro"/>
</dbReference>
<dbReference type="Proteomes" id="UP000587527">
    <property type="component" value="Unassembled WGS sequence"/>
</dbReference>
<dbReference type="GO" id="GO:0016853">
    <property type="term" value="F:isomerase activity"/>
    <property type="evidence" value="ECO:0007669"/>
    <property type="project" value="UniProtKB-KW"/>
</dbReference>
<accession>A0A841BK19</accession>
<dbReference type="Gene3D" id="3.40.30.10">
    <property type="entry name" value="Glutaredoxin"/>
    <property type="match status" value="1"/>
</dbReference>
<dbReference type="PANTHER" id="PTHR42852">
    <property type="entry name" value="THIOL:DISULFIDE INTERCHANGE PROTEIN DSBE"/>
    <property type="match status" value="1"/>
</dbReference>
<proteinExistence type="predicted"/>
<evidence type="ECO:0000313" key="4">
    <source>
        <dbReference type="Proteomes" id="UP000587527"/>
    </source>
</evidence>
<feature type="chain" id="PRO_5039101980" evidence="1">
    <location>
        <begin position="22"/>
        <end position="177"/>
    </location>
</feature>
<dbReference type="GO" id="GO:0016491">
    <property type="term" value="F:oxidoreductase activity"/>
    <property type="evidence" value="ECO:0007669"/>
    <property type="project" value="InterPro"/>
</dbReference>
<keyword evidence="3" id="KW-0413">Isomerase</keyword>
<dbReference type="PROSITE" id="PS51257">
    <property type="entry name" value="PROKAR_LIPOPROTEIN"/>
    <property type="match status" value="1"/>
</dbReference>
<evidence type="ECO:0000259" key="2">
    <source>
        <dbReference type="PROSITE" id="PS51352"/>
    </source>
</evidence>
<organism evidence="3 4">
    <name type="scientific">Allocatelliglobosispora scoriae</name>
    <dbReference type="NCBI Taxonomy" id="643052"/>
    <lineage>
        <taxon>Bacteria</taxon>
        <taxon>Bacillati</taxon>
        <taxon>Actinomycetota</taxon>
        <taxon>Actinomycetes</taxon>
        <taxon>Micromonosporales</taxon>
        <taxon>Micromonosporaceae</taxon>
        <taxon>Allocatelliglobosispora</taxon>
    </lineage>
</organism>
<gene>
    <name evidence="3" type="ORF">F4553_001067</name>
</gene>
<evidence type="ECO:0000256" key="1">
    <source>
        <dbReference type="SAM" id="SignalP"/>
    </source>
</evidence>
<dbReference type="AlphaFoldDB" id="A0A841BK19"/>
<reference evidence="3 4" key="1">
    <citation type="submission" date="2020-08" db="EMBL/GenBank/DDBJ databases">
        <title>Sequencing the genomes of 1000 actinobacteria strains.</title>
        <authorList>
            <person name="Klenk H.-P."/>
        </authorList>
    </citation>
    <scope>NUCLEOTIDE SEQUENCE [LARGE SCALE GENOMIC DNA]</scope>
    <source>
        <strain evidence="3 4">DSM 45362</strain>
    </source>
</reference>
<dbReference type="InterPro" id="IPR000866">
    <property type="entry name" value="AhpC/TSA"/>
</dbReference>
<feature type="domain" description="Thioredoxin" evidence="2">
    <location>
        <begin position="37"/>
        <end position="177"/>
    </location>
</feature>
<dbReference type="InterPro" id="IPR050553">
    <property type="entry name" value="Thioredoxin_ResA/DsbE_sf"/>
</dbReference>
<protein>
    <submittedName>
        <fullName evidence="3">Thiol-disulfide isomerase/thioredoxin</fullName>
    </submittedName>
</protein>
<keyword evidence="4" id="KW-1185">Reference proteome</keyword>
<feature type="signal peptide" evidence="1">
    <location>
        <begin position="1"/>
        <end position="21"/>
    </location>
</feature>
<evidence type="ECO:0000313" key="3">
    <source>
        <dbReference type="EMBL" id="MBB5867688.1"/>
    </source>
</evidence>
<dbReference type="SUPFAM" id="SSF52833">
    <property type="entry name" value="Thioredoxin-like"/>
    <property type="match status" value="1"/>
</dbReference>
<dbReference type="Pfam" id="PF00578">
    <property type="entry name" value="AhpC-TSA"/>
    <property type="match status" value="1"/>
</dbReference>
<name>A0A841BK19_9ACTN</name>